<feature type="non-terminal residue" evidence="2">
    <location>
        <position position="1"/>
    </location>
</feature>
<organism evidence="2 3">
    <name type="scientific">Tilletia horrida</name>
    <dbReference type="NCBI Taxonomy" id="155126"/>
    <lineage>
        <taxon>Eukaryota</taxon>
        <taxon>Fungi</taxon>
        <taxon>Dikarya</taxon>
        <taxon>Basidiomycota</taxon>
        <taxon>Ustilaginomycotina</taxon>
        <taxon>Exobasidiomycetes</taxon>
        <taxon>Tilletiales</taxon>
        <taxon>Tilletiaceae</taxon>
        <taxon>Tilletia</taxon>
    </lineage>
</organism>
<comment type="caution">
    <text evidence="2">The sequence shown here is derived from an EMBL/GenBank/DDBJ whole genome shotgun (WGS) entry which is preliminary data.</text>
</comment>
<dbReference type="EMBL" id="JAPDMZ010000088">
    <property type="protein sequence ID" value="KAK0550719.1"/>
    <property type="molecule type" value="Genomic_DNA"/>
</dbReference>
<gene>
    <name evidence="2" type="ORF">OC846_003576</name>
</gene>
<feature type="region of interest" description="Disordered" evidence="1">
    <location>
        <begin position="29"/>
        <end position="54"/>
    </location>
</feature>
<reference evidence="2" key="1">
    <citation type="journal article" date="2023" name="PhytoFront">
        <title>Draft Genome Resources of Seven Strains of Tilletia horrida, Causal Agent of Kernel Smut of Rice.</title>
        <authorList>
            <person name="Khanal S."/>
            <person name="Antony Babu S."/>
            <person name="Zhou X.G."/>
        </authorList>
    </citation>
    <scope>NUCLEOTIDE SEQUENCE</scope>
    <source>
        <strain evidence="2">TX6</strain>
    </source>
</reference>
<dbReference type="AlphaFoldDB" id="A0AAN6GS93"/>
<dbReference type="Proteomes" id="UP001176517">
    <property type="component" value="Unassembled WGS sequence"/>
</dbReference>
<evidence type="ECO:0000256" key="1">
    <source>
        <dbReference type="SAM" id="MobiDB-lite"/>
    </source>
</evidence>
<accession>A0AAN6GS93</accession>
<evidence type="ECO:0000313" key="3">
    <source>
        <dbReference type="Proteomes" id="UP001176517"/>
    </source>
</evidence>
<keyword evidence="3" id="KW-1185">Reference proteome</keyword>
<name>A0AAN6GS93_9BASI</name>
<evidence type="ECO:0000313" key="2">
    <source>
        <dbReference type="EMBL" id="KAK0550719.1"/>
    </source>
</evidence>
<sequence length="157" mass="16855">NPYEHFEQQQQQQQRAQAVGTTIVPALGGKMGAKKGQHNAGAGSSGAGASSGSGLLESQLSRLVQEVLGSASESVRYVGETRSTDVTYGQEEMEHLLLKALQAGVNAGGSMQHHQQHHHAHSGGVPIRNVTWREIKRMVEIKGLMAGWDLVIAVVRR</sequence>
<protein>
    <submittedName>
        <fullName evidence="2">Uncharacterized protein</fullName>
    </submittedName>
</protein>
<proteinExistence type="predicted"/>